<evidence type="ECO:0000256" key="8">
    <source>
        <dbReference type="ARBA" id="ARBA00023014"/>
    </source>
</evidence>
<keyword evidence="6 11" id="KW-0479">Metal-binding</keyword>
<evidence type="ECO:0000256" key="4">
    <source>
        <dbReference type="ARBA" id="ARBA00022432"/>
    </source>
</evidence>
<evidence type="ECO:0000256" key="11">
    <source>
        <dbReference type="PIRNR" id="PIRNR036692"/>
    </source>
</evidence>
<evidence type="ECO:0000256" key="2">
    <source>
        <dbReference type="ARBA" id="ARBA00004742"/>
    </source>
</evidence>
<comment type="caution">
    <text evidence="14">The sequence shown here is derived from an EMBL/GenBank/DDBJ whole genome shotgun (WGS) entry which is preliminary data.</text>
</comment>
<proteinExistence type="inferred from homology"/>
<keyword evidence="9 11" id="KW-0456">Lyase</keyword>
<organism evidence="14 15">
    <name type="scientific">Paenibacillus turicensis</name>
    <dbReference type="NCBI Taxonomy" id="160487"/>
    <lineage>
        <taxon>Bacteria</taxon>
        <taxon>Bacillati</taxon>
        <taxon>Bacillota</taxon>
        <taxon>Bacilli</taxon>
        <taxon>Bacillales</taxon>
        <taxon>Paenibacillaceae</taxon>
        <taxon>Paenibacillus</taxon>
    </lineage>
</organism>
<evidence type="ECO:0000313" key="14">
    <source>
        <dbReference type="EMBL" id="MBP1903649.1"/>
    </source>
</evidence>
<dbReference type="PANTHER" id="PTHR30182">
    <property type="entry name" value="L-SERINE DEHYDRATASE"/>
    <property type="match status" value="1"/>
</dbReference>
<accession>A0ABS4FM54</accession>
<dbReference type="RefSeq" id="WP_210087321.1">
    <property type="nucleotide sequence ID" value="NZ_JAGGKG010000001.1"/>
</dbReference>
<keyword evidence="4 11" id="KW-0312">Gluconeogenesis</keyword>
<comment type="pathway">
    <text evidence="2 11">Carbohydrate biosynthesis; gluconeogenesis.</text>
</comment>
<comment type="cofactor">
    <cofactor evidence="1 12">
        <name>[4Fe-4S] cluster</name>
        <dbReference type="ChEBI" id="CHEBI:49883"/>
    </cofactor>
</comment>
<dbReference type="SUPFAM" id="SSF143548">
    <property type="entry name" value="Serine metabolism enzymes domain"/>
    <property type="match status" value="1"/>
</dbReference>
<dbReference type="PIRSF" id="PIRSF036692">
    <property type="entry name" value="SDH_B"/>
    <property type="match status" value="1"/>
</dbReference>
<dbReference type="GO" id="GO:0003941">
    <property type="term" value="F:L-serine ammonia-lyase activity"/>
    <property type="evidence" value="ECO:0007669"/>
    <property type="project" value="UniProtKB-EC"/>
</dbReference>
<dbReference type="InterPro" id="IPR005131">
    <property type="entry name" value="Ser_deHydtase_bsu"/>
</dbReference>
<evidence type="ECO:0000256" key="7">
    <source>
        <dbReference type="ARBA" id="ARBA00023004"/>
    </source>
</evidence>
<evidence type="ECO:0000256" key="10">
    <source>
        <dbReference type="ARBA" id="ARBA00049406"/>
    </source>
</evidence>
<dbReference type="PROSITE" id="PS51671">
    <property type="entry name" value="ACT"/>
    <property type="match status" value="1"/>
</dbReference>
<dbReference type="NCBIfam" id="TIGR00719">
    <property type="entry name" value="sda_beta"/>
    <property type="match status" value="1"/>
</dbReference>
<evidence type="ECO:0000313" key="15">
    <source>
        <dbReference type="Proteomes" id="UP001519272"/>
    </source>
</evidence>
<keyword evidence="5 11" id="KW-0004">4Fe-4S</keyword>
<dbReference type="InterPro" id="IPR045865">
    <property type="entry name" value="ACT-like_dom_sf"/>
</dbReference>
<dbReference type="CDD" id="cd04903">
    <property type="entry name" value="ACT_LSD"/>
    <property type="match status" value="1"/>
</dbReference>
<dbReference type="EMBL" id="JAGGKG010000001">
    <property type="protein sequence ID" value="MBP1903649.1"/>
    <property type="molecule type" value="Genomic_DNA"/>
</dbReference>
<protein>
    <recommendedName>
        <fullName evidence="11">L-serine deaminase</fullName>
    </recommendedName>
</protein>
<evidence type="ECO:0000256" key="5">
    <source>
        <dbReference type="ARBA" id="ARBA00022485"/>
    </source>
</evidence>
<dbReference type="SUPFAM" id="SSF55021">
    <property type="entry name" value="ACT-like"/>
    <property type="match status" value="1"/>
</dbReference>
<dbReference type="Proteomes" id="UP001519272">
    <property type="component" value="Unassembled WGS sequence"/>
</dbReference>
<dbReference type="InterPro" id="IPR004643">
    <property type="entry name" value="Fe-S_L-Ser_bsu"/>
</dbReference>
<dbReference type="Pfam" id="PF03315">
    <property type="entry name" value="SDH_beta"/>
    <property type="match status" value="1"/>
</dbReference>
<keyword evidence="7 11" id="KW-0408">Iron</keyword>
<comment type="similarity">
    <text evidence="3 11 12">Belongs to the iron-sulfur dependent L-serine dehydratase family.</text>
</comment>
<dbReference type="Gene3D" id="3.30.70.260">
    <property type="match status" value="1"/>
</dbReference>
<feature type="domain" description="ACT" evidence="13">
    <location>
        <begin position="148"/>
        <end position="221"/>
    </location>
</feature>
<dbReference type="PANTHER" id="PTHR30182:SF12">
    <property type="entry name" value="L-SERINE DEHYDRATASE, BETA CHAIN-RELATED"/>
    <property type="match status" value="1"/>
</dbReference>
<evidence type="ECO:0000259" key="13">
    <source>
        <dbReference type="PROSITE" id="PS51671"/>
    </source>
</evidence>
<name>A0ABS4FM54_9BACL</name>
<dbReference type="Gene3D" id="3.30.1330.90">
    <property type="entry name" value="D-3-phosphoglycerate dehydrogenase, domain 3"/>
    <property type="match status" value="1"/>
</dbReference>
<evidence type="ECO:0000256" key="12">
    <source>
        <dbReference type="RuleBase" id="RU366059"/>
    </source>
</evidence>
<reference evidence="14 15" key="1">
    <citation type="submission" date="2021-03" db="EMBL/GenBank/DDBJ databases">
        <title>Genomic Encyclopedia of Type Strains, Phase IV (KMG-IV): sequencing the most valuable type-strain genomes for metagenomic binning, comparative biology and taxonomic classification.</title>
        <authorList>
            <person name="Goeker M."/>
        </authorList>
    </citation>
    <scope>NUCLEOTIDE SEQUENCE [LARGE SCALE GENOMIC DNA]</scope>
    <source>
        <strain evidence="14 15">DSM 14349</strain>
    </source>
</reference>
<keyword evidence="8 11" id="KW-0411">Iron-sulfur</keyword>
<evidence type="ECO:0000256" key="1">
    <source>
        <dbReference type="ARBA" id="ARBA00001966"/>
    </source>
</evidence>
<evidence type="ECO:0000256" key="6">
    <source>
        <dbReference type="ARBA" id="ARBA00022723"/>
    </source>
</evidence>
<comment type="catalytic activity">
    <reaction evidence="10 11 12">
        <text>L-serine = pyruvate + NH4(+)</text>
        <dbReference type="Rhea" id="RHEA:19169"/>
        <dbReference type="ChEBI" id="CHEBI:15361"/>
        <dbReference type="ChEBI" id="CHEBI:28938"/>
        <dbReference type="ChEBI" id="CHEBI:33384"/>
        <dbReference type="EC" id="4.3.1.17"/>
    </reaction>
</comment>
<dbReference type="InterPro" id="IPR002912">
    <property type="entry name" value="ACT_dom"/>
</dbReference>
<keyword evidence="15" id="KW-1185">Reference proteome</keyword>
<sequence length="221" mass="23749">MRFKSVFSIIGPAMIGPSSSHTAGAVRIGRFARRLLGEQPTQATICFYGSFAETFKGHGTDLAVMGGILDYNTDDEKIRDSLHQAQLLGMKVTFSTATAADCHPNTVKITLKSQEQQIEVVGASIGGGTIVIQKINGFDIKCTGELPALVIHHDDYPGVLASITTSLHQRNINIGFITTDRTGRTAKALTVVETDDSLSPDVCQWLANLPHVNQVALVDLT</sequence>
<dbReference type="InterPro" id="IPR029009">
    <property type="entry name" value="ASB_dom_sf"/>
</dbReference>
<evidence type="ECO:0000256" key="3">
    <source>
        <dbReference type="ARBA" id="ARBA00008636"/>
    </source>
</evidence>
<gene>
    <name evidence="14" type="ORF">J2Z32_000261</name>
</gene>
<evidence type="ECO:0000256" key="9">
    <source>
        <dbReference type="ARBA" id="ARBA00023239"/>
    </source>
</evidence>
<dbReference type="InterPro" id="IPR051318">
    <property type="entry name" value="Fe-S_L-Ser"/>
</dbReference>